<evidence type="ECO:0000256" key="8">
    <source>
        <dbReference type="SAM" id="MobiDB-lite"/>
    </source>
</evidence>
<evidence type="ECO:0000313" key="10">
    <source>
        <dbReference type="EMBL" id="KAF0303040.1"/>
    </source>
</evidence>
<evidence type="ECO:0000256" key="4">
    <source>
        <dbReference type="ARBA" id="ARBA00022771"/>
    </source>
</evidence>
<dbReference type="Gene3D" id="3.30.160.60">
    <property type="entry name" value="Classic Zinc Finger"/>
    <property type="match status" value="3"/>
</dbReference>
<name>A0A6A4WHE5_AMPAM</name>
<feature type="compositionally biased region" description="Polar residues" evidence="8">
    <location>
        <begin position="271"/>
        <end position="282"/>
    </location>
</feature>
<feature type="domain" description="C2H2-type" evidence="9">
    <location>
        <begin position="466"/>
        <end position="493"/>
    </location>
</feature>
<keyword evidence="5" id="KW-0862">Zinc</keyword>
<dbReference type="InterPro" id="IPR036236">
    <property type="entry name" value="Znf_C2H2_sf"/>
</dbReference>
<feature type="compositionally biased region" description="Pro residues" evidence="8">
    <location>
        <begin position="230"/>
        <end position="256"/>
    </location>
</feature>
<dbReference type="AlphaFoldDB" id="A0A6A4WHE5"/>
<dbReference type="InterPro" id="IPR050331">
    <property type="entry name" value="Zinc_finger"/>
</dbReference>
<dbReference type="GO" id="GO:0008270">
    <property type="term" value="F:zinc ion binding"/>
    <property type="evidence" value="ECO:0007669"/>
    <property type="project" value="UniProtKB-KW"/>
</dbReference>
<dbReference type="PROSITE" id="PS50157">
    <property type="entry name" value="ZINC_FINGER_C2H2_2"/>
    <property type="match status" value="3"/>
</dbReference>
<evidence type="ECO:0000256" key="6">
    <source>
        <dbReference type="ARBA" id="ARBA00023242"/>
    </source>
</evidence>
<evidence type="ECO:0000256" key="2">
    <source>
        <dbReference type="ARBA" id="ARBA00022723"/>
    </source>
</evidence>
<feature type="compositionally biased region" description="Low complexity" evidence="8">
    <location>
        <begin position="299"/>
        <end position="308"/>
    </location>
</feature>
<dbReference type="PROSITE" id="PS00028">
    <property type="entry name" value="ZINC_FINGER_C2H2_1"/>
    <property type="match status" value="3"/>
</dbReference>
<evidence type="ECO:0000256" key="7">
    <source>
        <dbReference type="PROSITE-ProRule" id="PRU00042"/>
    </source>
</evidence>
<keyword evidence="3" id="KW-0677">Repeat</keyword>
<sequence length="723" mass="80433">MVQRLAQKSSLDLLCEVALAPGDAIVSELVANDLRIEKEKAAKRSGNGVLDLDEILQLTPKQLVKHFTHFESNELKRTFKHTCRLVPSECQYETTSFGSEDKSLREIKRHLQEHLEQLKTESTGRIKFTAETTVPIPRRVIESRQGKKSPGKASREKRSYIAHELVPQAPEAPDNYAASPERAYAQRSSPSERPSKRTPTRPKKRPVESPPPALVSPPERSQSRRRRTIEPPPPPPTVQPPAVSPAPPPPAPPSPPREQLREHDYARDSALESSAGSSADSTPTPPEPSVNPAESEAPTGAGTASTASQNHSAVPFESDLALLGLMEREVIGPGSDDGLGGGDGAESSNGVPLVGAEQVIRGGVMRSADLPVIMEGGSATVSGLRRYTRVVERDEYKQHRKPKGLAKFISQSEEDKEKARQALIEMRLRPSMCNNYVCRVCFPPQRFTALSSLQSHYKSHLGIKDFSCKLCHKSFTRKMSLDYHMLIHEHKTRFRCSTCGHEFRHKSHYTEHLRRHTGETPYMCSVCGQGFKAKNSYRRHLESKHGQRLTNSGNIVILSDDEHRRLLERSHQEDRSRRPRARPRSDDSQTPPSPSKMGFSYVDVVVRQSTGRVEYMCNVESIVPPPGRDVLQQVVDATVADGPGEKPTLAEQLLDPLPPLEILPPLQDWERELTPLDKFTPGAPSVANDRMQRPRVNLTSSLGKYNVLYSSGNVSNNVRIVQK</sequence>
<dbReference type="Proteomes" id="UP000440578">
    <property type="component" value="Unassembled WGS sequence"/>
</dbReference>
<feature type="region of interest" description="Disordered" evidence="8">
    <location>
        <begin position="137"/>
        <end position="313"/>
    </location>
</feature>
<dbReference type="EMBL" id="VIIS01000983">
    <property type="protein sequence ID" value="KAF0303040.1"/>
    <property type="molecule type" value="Genomic_DNA"/>
</dbReference>
<evidence type="ECO:0000256" key="3">
    <source>
        <dbReference type="ARBA" id="ARBA00022737"/>
    </source>
</evidence>
<keyword evidence="6" id="KW-0539">Nucleus</keyword>
<protein>
    <submittedName>
        <fullName evidence="10">Zinc finger and BTB domain-containing protein 14</fullName>
    </submittedName>
</protein>
<dbReference type="GO" id="GO:0005634">
    <property type="term" value="C:nucleus"/>
    <property type="evidence" value="ECO:0007669"/>
    <property type="project" value="UniProtKB-SubCell"/>
</dbReference>
<dbReference type="OrthoDB" id="3533395at2759"/>
<dbReference type="SUPFAM" id="SSF57667">
    <property type="entry name" value="beta-beta-alpha zinc fingers"/>
    <property type="match status" value="2"/>
</dbReference>
<keyword evidence="11" id="KW-1185">Reference proteome</keyword>
<keyword evidence="4 7" id="KW-0863">Zinc-finger</keyword>
<dbReference type="PANTHER" id="PTHR16515">
    <property type="entry name" value="PR DOMAIN ZINC FINGER PROTEIN"/>
    <property type="match status" value="1"/>
</dbReference>
<evidence type="ECO:0000313" key="11">
    <source>
        <dbReference type="Proteomes" id="UP000440578"/>
    </source>
</evidence>
<evidence type="ECO:0000256" key="5">
    <source>
        <dbReference type="ARBA" id="ARBA00022833"/>
    </source>
</evidence>
<dbReference type="InterPro" id="IPR013087">
    <property type="entry name" value="Znf_C2H2_type"/>
</dbReference>
<feature type="domain" description="C2H2-type" evidence="9">
    <location>
        <begin position="494"/>
        <end position="521"/>
    </location>
</feature>
<dbReference type="GO" id="GO:0010468">
    <property type="term" value="P:regulation of gene expression"/>
    <property type="evidence" value="ECO:0007669"/>
    <property type="project" value="TreeGrafter"/>
</dbReference>
<feature type="region of interest" description="Disordered" evidence="8">
    <location>
        <begin position="568"/>
        <end position="600"/>
    </location>
</feature>
<dbReference type="FunFam" id="3.30.160.60:FF:000100">
    <property type="entry name" value="Zinc finger 45-like"/>
    <property type="match status" value="1"/>
</dbReference>
<keyword evidence="2" id="KW-0479">Metal-binding</keyword>
<feature type="compositionally biased region" description="Basic and acidic residues" evidence="8">
    <location>
        <begin position="258"/>
        <end position="270"/>
    </location>
</feature>
<dbReference type="PANTHER" id="PTHR16515:SF49">
    <property type="entry name" value="GASTRULA ZINC FINGER PROTEIN XLCGF49.1-LIKE-RELATED"/>
    <property type="match status" value="1"/>
</dbReference>
<proteinExistence type="predicted"/>
<reference evidence="10 11" key="1">
    <citation type="submission" date="2019-07" db="EMBL/GenBank/DDBJ databases">
        <title>Draft genome assembly of a fouling barnacle, Amphibalanus amphitrite (Darwin, 1854): The first reference genome for Thecostraca.</title>
        <authorList>
            <person name="Kim W."/>
        </authorList>
    </citation>
    <scope>NUCLEOTIDE SEQUENCE [LARGE SCALE GENOMIC DNA]</scope>
    <source>
        <strain evidence="10">SNU_AA5</strain>
        <tissue evidence="10">Soma without cirri and trophi</tissue>
    </source>
</reference>
<feature type="domain" description="C2H2-type" evidence="9">
    <location>
        <begin position="522"/>
        <end position="549"/>
    </location>
</feature>
<dbReference type="SMART" id="SM00355">
    <property type="entry name" value="ZnF_C2H2"/>
    <property type="match status" value="4"/>
</dbReference>
<organism evidence="10 11">
    <name type="scientific">Amphibalanus amphitrite</name>
    <name type="common">Striped barnacle</name>
    <name type="synonym">Balanus amphitrite</name>
    <dbReference type="NCBI Taxonomy" id="1232801"/>
    <lineage>
        <taxon>Eukaryota</taxon>
        <taxon>Metazoa</taxon>
        <taxon>Ecdysozoa</taxon>
        <taxon>Arthropoda</taxon>
        <taxon>Crustacea</taxon>
        <taxon>Multicrustacea</taxon>
        <taxon>Cirripedia</taxon>
        <taxon>Thoracica</taxon>
        <taxon>Thoracicalcarea</taxon>
        <taxon>Balanomorpha</taxon>
        <taxon>Balanoidea</taxon>
        <taxon>Balanidae</taxon>
        <taxon>Amphibalaninae</taxon>
        <taxon>Amphibalanus</taxon>
    </lineage>
</organism>
<comment type="subcellular location">
    <subcellularLocation>
        <location evidence="1">Nucleus</location>
    </subcellularLocation>
</comment>
<comment type="caution">
    <text evidence="10">The sequence shown here is derived from an EMBL/GenBank/DDBJ whole genome shotgun (WGS) entry which is preliminary data.</text>
</comment>
<evidence type="ECO:0000256" key="1">
    <source>
        <dbReference type="ARBA" id="ARBA00004123"/>
    </source>
</evidence>
<evidence type="ECO:0000259" key="9">
    <source>
        <dbReference type="PROSITE" id="PS50157"/>
    </source>
</evidence>
<accession>A0A6A4WHE5</accession>
<dbReference type="Pfam" id="PF00096">
    <property type="entry name" value="zf-C2H2"/>
    <property type="match status" value="1"/>
</dbReference>
<gene>
    <name evidence="10" type="primary">ZBTB14</name>
    <name evidence="10" type="ORF">FJT64_024955</name>
</gene>